<protein>
    <submittedName>
        <fullName evidence="1">Uncharacterized protein</fullName>
    </submittedName>
</protein>
<dbReference type="AlphaFoldDB" id="X0ZAW9"/>
<evidence type="ECO:0000313" key="1">
    <source>
        <dbReference type="EMBL" id="GAG66655.1"/>
    </source>
</evidence>
<gene>
    <name evidence="1" type="ORF">S01H4_15078</name>
</gene>
<organism evidence="1">
    <name type="scientific">marine sediment metagenome</name>
    <dbReference type="NCBI Taxonomy" id="412755"/>
    <lineage>
        <taxon>unclassified sequences</taxon>
        <taxon>metagenomes</taxon>
        <taxon>ecological metagenomes</taxon>
    </lineage>
</organism>
<reference evidence="1" key="1">
    <citation type="journal article" date="2014" name="Front. Microbiol.">
        <title>High frequency of phylogenetically diverse reductive dehalogenase-homologous genes in deep subseafloor sedimentary metagenomes.</title>
        <authorList>
            <person name="Kawai M."/>
            <person name="Futagami T."/>
            <person name="Toyoda A."/>
            <person name="Takaki Y."/>
            <person name="Nishi S."/>
            <person name="Hori S."/>
            <person name="Arai W."/>
            <person name="Tsubouchi T."/>
            <person name="Morono Y."/>
            <person name="Uchiyama I."/>
            <person name="Ito T."/>
            <person name="Fujiyama A."/>
            <person name="Inagaki F."/>
            <person name="Takami H."/>
        </authorList>
    </citation>
    <scope>NUCLEOTIDE SEQUENCE</scope>
    <source>
        <strain evidence="1">Expedition CK06-06</strain>
    </source>
</reference>
<comment type="caution">
    <text evidence="1">The sequence shown here is derived from an EMBL/GenBank/DDBJ whole genome shotgun (WGS) entry which is preliminary data.</text>
</comment>
<proteinExistence type="predicted"/>
<accession>X0ZAW9</accession>
<name>X0ZAW9_9ZZZZ</name>
<dbReference type="EMBL" id="BART01006609">
    <property type="protein sequence ID" value="GAG66655.1"/>
    <property type="molecule type" value="Genomic_DNA"/>
</dbReference>
<sequence length="131" mass="15500">MGLALVNAIESNEVWNNTFNLGGGKQCQIIYKDNIDDMFEIMGFGRNFLPNEAFSKHDSHCGFFDEEEMSYLNSILKFQHHTIEDFYKEVKKWIGIKRYFVPLVKPILRMYLLRKSEFYQKAKKSSDQHAF</sequence>